<feature type="region of interest" description="Disordered" evidence="13">
    <location>
        <begin position="153"/>
        <end position="175"/>
    </location>
</feature>
<comment type="subcellular location">
    <subcellularLocation>
        <location evidence="2">Cytoplasm</location>
    </subcellularLocation>
    <subcellularLocation>
        <location evidence="1">Nucleus</location>
    </subcellularLocation>
</comment>
<feature type="domain" description="Btz" evidence="14">
    <location>
        <begin position="142"/>
        <end position="268"/>
    </location>
</feature>
<accession>A0AAN7BU71</accession>
<keyword evidence="16" id="KW-1185">Reference proteome</keyword>
<dbReference type="EMBL" id="MU865306">
    <property type="protein sequence ID" value="KAK4229635.1"/>
    <property type="molecule type" value="Genomic_DNA"/>
</dbReference>
<dbReference type="GO" id="GO:0051028">
    <property type="term" value="P:mRNA transport"/>
    <property type="evidence" value="ECO:0007669"/>
    <property type="project" value="UniProtKB-KW"/>
</dbReference>
<keyword evidence="4" id="KW-0813">Transport</keyword>
<evidence type="ECO:0000256" key="3">
    <source>
        <dbReference type="ARBA" id="ARBA00009548"/>
    </source>
</evidence>
<feature type="compositionally biased region" description="Basic residues" evidence="13">
    <location>
        <begin position="8"/>
        <end position="19"/>
    </location>
</feature>
<dbReference type="GO" id="GO:0008380">
    <property type="term" value="P:RNA splicing"/>
    <property type="evidence" value="ECO:0007669"/>
    <property type="project" value="UniProtKB-KW"/>
</dbReference>
<evidence type="ECO:0000256" key="9">
    <source>
        <dbReference type="ARBA" id="ARBA00022884"/>
    </source>
</evidence>
<keyword evidence="5" id="KW-0963">Cytoplasm</keyword>
<evidence type="ECO:0000256" key="5">
    <source>
        <dbReference type="ARBA" id="ARBA00022490"/>
    </source>
</evidence>
<keyword evidence="10" id="KW-0866">Nonsense-mediated mRNA decay</keyword>
<dbReference type="AlphaFoldDB" id="A0AAN7BU71"/>
<evidence type="ECO:0000256" key="6">
    <source>
        <dbReference type="ARBA" id="ARBA00022664"/>
    </source>
</evidence>
<dbReference type="Pfam" id="PF09405">
    <property type="entry name" value="Btz"/>
    <property type="match status" value="1"/>
</dbReference>
<feature type="region of interest" description="Disordered" evidence="13">
    <location>
        <begin position="1"/>
        <end position="97"/>
    </location>
</feature>
<evidence type="ECO:0000256" key="12">
    <source>
        <dbReference type="ARBA" id="ARBA00023242"/>
    </source>
</evidence>
<dbReference type="GO" id="GO:0005737">
    <property type="term" value="C:cytoplasm"/>
    <property type="evidence" value="ECO:0007669"/>
    <property type="project" value="UniProtKB-SubCell"/>
</dbReference>
<dbReference type="Proteomes" id="UP001301958">
    <property type="component" value="Unassembled WGS sequence"/>
</dbReference>
<dbReference type="GO" id="GO:0006417">
    <property type="term" value="P:regulation of translation"/>
    <property type="evidence" value="ECO:0007669"/>
    <property type="project" value="UniProtKB-KW"/>
</dbReference>
<evidence type="ECO:0000313" key="16">
    <source>
        <dbReference type="Proteomes" id="UP001301958"/>
    </source>
</evidence>
<name>A0AAN7BU71_9PEZI</name>
<evidence type="ECO:0000256" key="2">
    <source>
        <dbReference type="ARBA" id="ARBA00004496"/>
    </source>
</evidence>
<evidence type="ECO:0000256" key="1">
    <source>
        <dbReference type="ARBA" id="ARBA00004123"/>
    </source>
</evidence>
<keyword evidence="7" id="KW-0509">mRNA transport</keyword>
<evidence type="ECO:0000313" key="15">
    <source>
        <dbReference type="EMBL" id="KAK4229635.1"/>
    </source>
</evidence>
<protein>
    <submittedName>
        <fullName evidence="15">CASC3/Barentsz eIF4AIII binding-domain-containing protein</fullName>
    </submittedName>
</protein>
<comment type="similarity">
    <text evidence="3">Belongs to the CASC3 family.</text>
</comment>
<feature type="region of interest" description="Disordered" evidence="13">
    <location>
        <begin position="635"/>
        <end position="658"/>
    </location>
</feature>
<feature type="compositionally biased region" description="Acidic residues" evidence="13">
    <location>
        <begin position="24"/>
        <end position="40"/>
    </location>
</feature>
<dbReference type="GO" id="GO:0006397">
    <property type="term" value="P:mRNA processing"/>
    <property type="evidence" value="ECO:0007669"/>
    <property type="project" value="UniProtKB-KW"/>
</dbReference>
<feature type="compositionally biased region" description="Polar residues" evidence="13">
    <location>
        <begin position="635"/>
        <end position="644"/>
    </location>
</feature>
<reference evidence="15" key="2">
    <citation type="submission" date="2023-05" db="EMBL/GenBank/DDBJ databases">
        <authorList>
            <consortium name="Lawrence Berkeley National Laboratory"/>
            <person name="Steindorff A."/>
            <person name="Hensen N."/>
            <person name="Bonometti L."/>
            <person name="Westerberg I."/>
            <person name="Brannstrom I.O."/>
            <person name="Guillou S."/>
            <person name="Cros-Aarteil S."/>
            <person name="Calhoun S."/>
            <person name="Haridas S."/>
            <person name="Kuo A."/>
            <person name="Mondo S."/>
            <person name="Pangilinan J."/>
            <person name="Riley R."/>
            <person name="Labutti K."/>
            <person name="Andreopoulos B."/>
            <person name="Lipzen A."/>
            <person name="Chen C."/>
            <person name="Yanf M."/>
            <person name="Daum C."/>
            <person name="Ng V."/>
            <person name="Clum A."/>
            <person name="Ohm R."/>
            <person name="Martin F."/>
            <person name="Silar P."/>
            <person name="Natvig D."/>
            <person name="Lalanne C."/>
            <person name="Gautier V."/>
            <person name="Ament-Velasquez S.L."/>
            <person name="Kruys A."/>
            <person name="Hutchinson M.I."/>
            <person name="Powell A.J."/>
            <person name="Barry K."/>
            <person name="Miller A.N."/>
            <person name="Grigoriev I.V."/>
            <person name="Debuchy R."/>
            <person name="Gladieux P."/>
            <person name="Thoren M.H."/>
            <person name="Johannesson H."/>
        </authorList>
    </citation>
    <scope>NUCLEOTIDE SEQUENCE</scope>
    <source>
        <strain evidence="15">CBS 990.96</strain>
    </source>
</reference>
<gene>
    <name evidence="15" type="ORF">QBC38DRAFT_98613</name>
</gene>
<comment type="caution">
    <text evidence="15">The sequence shown here is derived from an EMBL/GenBank/DDBJ whole genome shotgun (WGS) entry which is preliminary data.</text>
</comment>
<keyword evidence="11" id="KW-0508">mRNA splicing</keyword>
<evidence type="ECO:0000256" key="11">
    <source>
        <dbReference type="ARBA" id="ARBA00023187"/>
    </source>
</evidence>
<dbReference type="SMART" id="SM01044">
    <property type="entry name" value="Btz"/>
    <property type="match status" value="1"/>
</dbReference>
<reference evidence="15" key="1">
    <citation type="journal article" date="2023" name="Mol. Phylogenet. Evol.">
        <title>Genome-scale phylogeny and comparative genomics of the fungal order Sordariales.</title>
        <authorList>
            <person name="Hensen N."/>
            <person name="Bonometti L."/>
            <person name="Westerberg I."/>
            <person name="Brannstrom I.O."/>
            <person name="Guillou S."/>
            <person name="Cros-Aarteil S."/>
            <person name="Calhoun S."/>
            <person name="Haridas S."/>
            <person name="Kuo A."/>
            <person name="Mondo S."/>
            <person name="Pangilinan J."/>
            <person name="Riley R."/>
            <person name="LaButti K."/>
            <person name="Andreopoulos B."/>
            <person name="Lipzen A."/>
            <person name="Chen C."/>
            <person name="Yan M."/>
            <person name="Daum C."/>
            <person name="Ng V."/>
            <person name="Clum A."/>
            <person name="Steindorff A."/>
            <person name="Ohm R.A."/>
            <person name="Martin F."/>
            <person name="Silar P."/>
            <person name="Natvig D.O."/>
            <person name="Lalanne C."/>
            <person name="Gautier V."/>
            <person name="Ament-Velasquez S.L."/>
            <person name="Kruys A."/>
            <person name="Hutchinson M.I."/>
            <person name="Powell A.J."/>
            <person name="Barry K."/>
            <person name="Miller A.N."/>
            <person name="Grigoriev I.V."/>
            <person name="Debuchy R."/>
            <person name="Gladieux P."/>
            <person name="Hiltunen Thoren M."/>
            <person name="Johannesson H."/>
        </authorList>
    </citation>
    <scope>NUCLEOTIDE SEQUENCE</scope>
    <source>
        <strain evidence="15">CBS 990.96</strain>
    </source>
</reference>
<evidence type="ECO:0000256" key="7">
    <source>
        <dbReference type="ARBA" id="ARBA00022816"/>
    </source>
</evidence>
<dbReference type="GO" id="GO:0035145">
    <property type="term" value="C:exon-exon junction complex"/>
    <property type="evidence" value="ECO:0007669"/>
    <property type="project" value="InterPro"/>
</dbReference>
<keyword evidence="9" id="KW-0694">RNA-binding</keyword>
<dbReference type="InterPro" id="IPR018545">
    <property type="entry name" value="Btz_dom"/>
</dbReference>
<proteinExistence type="inferred from homology"/>
<feature type="compositionally biased region" description="Basic and acidic residues" evidence="13">
    <location>
        <begin position="154"/>
        <end position="175"/>
    </location>
</feature>
<evidence type="ECO:0000256" key="10">
    <source>
        <dbReference type="ARBA" id="ARBA00023161"/>
    </source>
</evidence>
<evidence type="ECO:0000256" key="4">
    <source>
        <dbReference type="ARBA" id="ARBA00022448"/>
    </source>
</evidence>
<feature type="compositionally biased region" description="Polar residues" evidence="13">
    <location>
        <begin position="58"/>
        <end position="68"/>
    </location>
</feature>
<dbReference type="GO" id="GO:0000184">
    <property type="term" value="P:nuclear-transcribed mRNA catabolic process, nonsense-mediated decay"/>
    <property type="evidence" value="ECO:0007669"/>
    <property type="project" value="UniProtKB-KW"/>
</dbReference>
<organism evidence="15 16">
    <name type="scientific">Podospora fimiseda</name>
    <dbReference type="NCBI Taxonomy" id="252190"/>
    <lineage>
        <taxon>Eukaryota</taxon>
        <taxon>Fungi</taxon>
        <taxon>Dikarya</taxon>
        <taxon>Ascomycota</taxon>
        <taxon>Pezizomycotina</taxon>
        <taxon>Sordariomycetes</taxon>
        <taxon>Sordariomycetidae</taxon>
        <taxon>Sordariales</taxon>
        <taxon>Podosporaceae</taxon>
        <taxon>Podospora</taxon>
    </lineage>
</organism>
<evidence type="ECO:0000259" key="14">
    <source>
        <dbReference type="SMART" id="SM01044"/>
    </source>
</evidence>
<keyword evidence="8" id="KW-0810">Translation regulation</keyword>
<keyword evidence="12" id="KW-0539">Nucleus</keyword>
<sequence>MAAVGTHAPRRKRGIGNRRRTADDDNDEAVDALELEDDSMTEGSVISDEHDPADDSDTSNIDETSPTVPTAKKALGNGTARHGVRRQGGAVSGKNSVQKAVDPVVAEADALFEQLLLADKDQHPKELDLEDIKSTTSVRSNAPVIVSSASYSVKEPRAPVQEQKRREHEEYRKARDADPAFVPNRGAFFLHDHRHSGPAANGFRPFSRGIRGRGRGAFGGQFTPLNTHLQTPADSSMRWEHDMHQEVAEPHRPIRQIPEREGPPNGNGIIPYAPAPSTPINRAMSTEKTYGTTTIRVYIPSTMKEPKTFPGIGLKWYTKLPDHRPPLRRDKPVRISLPYHAPPIMPRYVFPSPDRSFVFIPRALRPNQQRARGKGPRSIIGSGGGFSRRTSIWGGSIYGSIYSPSIALSRRSSIAPDIGREFMLSPTGSAISRAHLLVDGSRPVVRLPPQPAPVPVPVQPAVSAPVPVVTETSINDLPPPQTHPLPVKPTFQENKPNNIPMHQPRPQKTVSVENIESPVRPATIPTPFQQAFHHQVPPQVPNGFVQDAHGRHPSYNSQVSATTPLSHIPERAIHAAPFQPNTFAQPGFYGQTYPMQQPGYYYPPPQPYGANMAPNANAPAFVPTGQQQPPSVNYAMSNQGDATNGQAAGQPQPPSQNLVTQEVNGTVYYFNAAELPAAVAGFPPGYPPPQPYPNGGMVGMVPAGPEAFFYPQPASGMVYYPQ</sequence>
<dbReference type="GO" id="GO:0003729">
    <property type="term" value="F:mRNA binding"/>
    <property type="evidence" value="ECO:0007669"/>
    <property type="project" value="InterPro"/>
</dbReference>
<keyword evidence="6" id="KW-0507">mRNA processing</keyword>
<evidence type="ECO:0000256" key="8">
    <source>
        <dbReference type="ARBA" id="ARBA00022845"/>
    </source>
</evidence>
<evidence type="ECO:0000256" key="13">
    <source>
        <dbReference type="SAM" id="MobiDB-lite"/>
    </source>
</evidence>